<dbReference type="RefSeq" id="WP_261670084.1">
    <property type="nucleotide sequence ID" value="NZ_JARUJP010000009.1"/>
</dbReference>
<accession>A0ABU4JT92</accession>
<feature type="transmembrane region" description="Helical" evidence="7">
    <location>
        <begin position="279"/>
        <end position="300"/>
    </location>
</feature>
<dbReference type="Gene3D" id="1.10.3730.20">
    <property type="match status" value="1"/>
</dbReference>
<feature type="transmembrane region" description="Helical" evidence="7">
    <location>
        <begin position="149"/>
        <end position="173"/>
    </location>
</feature>
<comment type="similarity">
    <text evidence="2">Belongs to the EamA transporter family.</text>
</comment>
<feature type="transmembrane region" description="Helical" evidence="7">
    <location>
        <begin position="185"/>
        <end position="203"/>
    </location>
</feature>
<sequence length="320" mass="35335">MFKNHNWLPYISATTTSLIFGLSFLFSKKALNVASPFSLLSFRFLAAFSVMTILVLLKVVKVDYRNKPVKNLFFLALMQPVIYFIFETYGIKFSSSSLAGVMIALIPVIVTIMASYFLKERASKAQFAFISISVAGVGFIAFMNSTDSGSTSILGIVLLIITVISAAAFNIMSRKLSSSFTPMEITYFMMGLGAIVFNGVLIINHAIYGTLLDYFKPLHNKDFIISITYLGILSSVIAFLLVNFTLSKIEASKSAVFSNLSTIVSIVAGVVILHEQFKYYHLLGSIMILVGVWGTTYFGIKAKAINDLIKVKEIEEIKIT</sequence>
<dbReference type="Pfam" id="PF00892">
    <property type="entry name" value="EamA"/>
    <property type="match status" value="2"/>
</dbReference>
<feature type="transmembrane region" description="Helical" evidence="7">
    <location>
        <begin position="72"/>
        <end position="91"/>
    </location>
</feature>
<keyword evidence="5 7" id="KW-1133">Transmembrane helix</keyword>
<organism evidence="9 10">
    <name type="scientific">Clostridium tanneri</name>
    <dbReference type="NCBI Taxonomy" id="3037988"/>
    <lineage>
        <taxon>Bacteria</taxon>
        <taxon>Bacillati</taxon>
        <taxon>Bacillota</taxon>
        <taxon>Clostridia</taxon>
        <taxon>Eubacteriales</taxon>
        <taxon>Clostridiaceae</taxon>
        <taxon>Clostridium</taxon>
    </lineage>
</organism>
<comment type="caution">
    <text evidence="9">The sequence shown here is derived from an EMBL/GenBank/DDBJ whole genome shotgun (WGS) entry which is preliminary data.</text>
</comment>
<gene>
    <name evidence="9" type="ORF">P8V03_09455</name>
</gene>
<keyword evidence="3" id="KW-1003">Cell membrane</keyword>
<feature type="transmembrane region" description="Helical" evidence="7">
    <location>
        <begin position="256"/>
        <end position="273"/>
    </location>
</feature>
<feature type="transmembrane region" description="Helical" evidence="7">
    <location>
        <begin position="223"/>
        <end position="244"/>
    </location>
</feature>
<dbReference type="InterPro" id="IPR037185">
    <property type="entry name" value="EmrE-like"/>
</dbReference>
<evidence type="ECO:0000256" key="7">
    <source>
        <dbReference type="SAM" id="Phobius"/>
    </source>
</evidence>
<protein>
    <submittedName>
        <fullName evidence="9">DMT family transporter</fullName>
    </submittedName>
</protein>
<feature type="transmembrane region" description="Helical" evidence="7">
    <location>
        <begin position="125"/>
        <end position="143"/>
    </location>
</feature>
<evidence type="ECO:0000256" key="4">
    <source>
        <dbReference type="ARBA" id="ARBA00022692"/>
    </source>
</evidence>
<feature type="domain" description="EamA" evidence="8">
    <location>
        <begin position="10"/>
        <end position="141"/>
    </location>
</feature>
<feature type="domain" description="EamA" evidence="8">
    <location>
        <begin position="154"/>
        <end position="296"/>
    </location>
</feature>
<feature type="transmembrane region" description="Helical" evidence="7">
    <location>
        <begin position="39"/>
        <end position="60"/>
    </location>
</feature>
<dbReference type="PANTHER" id="PTHR32322">
    <property type="entry name" value="INNER MEMBRANE TRANSPORTER"/>
    <property type="match status" value="1"/>
</dbReference>
<dbReference type="InterPro" id="IPR000620">
    <property type="entry name" value="EamA_dom"/>
</dbReference>
<comment type="subcellular location">
    <subcellularLocation>
        <location evidence="1">Cell membrane</location>
        <topology evidence="1">Multi-pass membrane protein</topology>
    </subcellularLocation>
</comment>
<proteinExistence type="inferred from homology"/>
<evidence type="ECO:0000256" key="6">
    <source>
        <dbReference type="ARBA" id="ARBA00023136"/>
    </source>
</evidence>
<keyword evidence="4 7" id="KW-0812">Transmembrane</keyword>
<dbReference type="SUPFAM" id="SSF103481">
    <property type="entry name" value="Multidrug resistance efflux transporter EmrE"/>
    <property type="match status" value="2"/>
</dbReference>
<feature type="transmembrane region" description="Helical" evidence="7">
    <location>
        <begin position="7"/>
        <end position="27"/>
    </location>
</feature>
<dbReference type="EMBL" id="JARUJP010000009">
    <property type="protein sequence ID" value="MDW8801380.1"/>
    <property type="molecule type" value="Genomic_DNA"/>
</dbReference>
<evidence type="ECO:0000256" key="5">
    <source>
        <dbReference type="ARBA" id="ARBA00022989"/>
    </source>
</evidence>
<keyword evidence="6 7" id="KW-0472">Membrane</keyword>
<dbReference type="PANTHER" id="PTHR32322:SF18">
    <property type="entry name" value="S-ADENOSYLMETHIONINE_S-ADENOSYLHOMOCYSTEINE TRANSPORTER"/>
    <property type="match status" value="1"/>
</dbReference>
<dbReference type="InterPro" id="IPR050638">
    <property type="entry name" value="AA-Vitamin_Transporters"/>
</dbReference>
<keyword evidence="10" id="KW-1185">Reference proteome</keyword>
<evidence type="ECO:0000313" key="9">
    <source>
        <dbReference type="EMBL" id="MDW8801380.1"/>
    </source>
</evidence>
<evidence type="ECO:0000313" key="10">
    <source>
        <dbReference type="Proteomes" id="UP001281656"/>
    </source>
</evidence>
<feature type="transmembrane region" description="Helical" evidence="7">
    <location>
        <begin position="97"/>
        <end position="118"/>
    </location>
</feature>
<dbReference type="Proteomes" id="UP001281656">
    <property type="component" value="Unassembled WGS sequence"/>
</dbReference>
<name>A0ABU4JT92_9CLOT</name>
<evidence type="ECO:0000256" key="1">
    <source>
        <dbReference type="ARBA" id="ARBA00004651"/>
    </source>
</evidence>
<evidence type="ECO:0000256" key="2">
    <source>
        <dbReference type="ARBA" id="ARBA00007362"/>
    </source>
</evidence>
<evidence type="ECO:0000256" key="3">
    <source>
        <dbReference type="ARBA" id="ARBA00022475"/>
    </source>
</evidence>
<reference evidence="9 10" key="1">
    <citation type="submission" date="2023-04" db="EMBL/GenBank/DDBJ databases">
        <title>Clostridium tannerae sp. nov., isolated from the fecal material of an alpaca.</title>
        <authorList>
            <person name="Miller S."/>
            <person name="Hendry M."/>
            <person name="King J."/>
            <person name="Sankaranarayanan K."/>
            <person name="Lawson P.A."/>
        </authorList>
    </citation>
    <scope>NUCLEOTIDE SEQUENCE [LARGE SCALE GENOMIC DNA]</scope>
    <source>
        <strain evidence="9 10">A1-XYC3</strain>
    </source>
</reference>
<evidence type="ECO:0000259" key="8">
    <source>
        <dbReference type="Pfam" id="PF00892"/>
    </source>
</evidence>